<organism evidence="2 3">
    <name type="scientific">Neobacillus novalis</name>
    <dbReference type="NCBI Taxonomy" id="220687"/>
    <lineage>
        <taxon>Bacteria</taxon>
        <taxon>Bacillati</taxon>
        <taxon>Bacillota</taxon>
        <taxon>Bacilli</taxon>
        <taxon>Bacillales</taxon>
        <taxon>Bacillaceae</taxon>
        <taxon>Neobacillus</taxon>
    </lineage>
</organism>
<evidence type="ECO:0000256" key="1">
    <source>
        <dbReference type="SAM" id="SignalP"/>
    </source>
</evidence>
<gene>
    <name evidence="2" type="ORF">QNH39_05545</name>
</gene>
<dbReference type="AlphaFoldDB" id="A0AA95MPQ6"/>
<reference evidence="2" key="1">
    <citation type="submission" date="2023-05" db="EMBL/GenBank/DDBJ databases">
        <title>Comparative genomics of Bacillaceae isolates and their secondary metabolite potential.</title>
        <authorList>
            <person name="Song L."/>
            <person name="Nielsen L.J."/>
            <person name="Mohite O."/>
            <person name="Xu X."/>
            <person name="Weber T."/>
            <person name="Kovacs A.T."/>
        </authorList>
    </citation>
    <scope>NUCLEOTIDE SEQUENCE</scope>
    <source>
        <strain evidence="2">XLM17</strain>
    </source>
</reference>
<proteinExistence type="predicted"/>
<name>A0AA95MPQ6_9BACI</name>
<keyword evidence="2" id="KW-0645">Protease</keyword>
<dbReference type="KEGG" id="nnv:QNH39_05545"/>
<sequence>MVKKSCFILLSLFCFYPAISGFAETNGENLVSGILTAKVTTTIEPAGEQGKPISNARLVVINSLGKIIATKLTNAKGEATIPVTVPKDLRLPMKNMGEVTVLAVANGYNEQIDFSVPINEYNDHTGRVSISLWKIDPKRRNEPQFLNGSFHRFTVFEMLDYYAAKIGLMRQNINDESIAPAPWGPELKLK</sequence>
<keyword evidence="2" id="KW-0121">Carboxypeptidase</keyword>
<keyword evidence="2" id="KW-0378">Hydrolase</keyword>
<protein>
    <submittedName>
        <fullName evidence="2">Carboxypeptidase-like regulatory domain-containing protein</fullName>
    </submittedName>
</protein>
<feature type="chain" id="PRO_5041716485" evidence="1">
    <location>
        <begin position="24"/>
        <end position="190"/>
    </location>
</feature>
<evidence type="ECO:0000313" key="2">
    <source>
        <dbReference type="EMBL" id="WHY87320.1"/>
    </source>
</evidence>
<dbReference type="Proteomes" id="UP001178288">
    <property type="component" value="Chromosome"/>
</dbReference>
<evidence type="ECO:0000313" key="3">
    <source>
        <dbReference type="Proteomes" id="UP001178288"/>
    </source>
</evidence>
<dbReference type="EMBL" id="CP126114">
    <property type="protein sequence ID" value="WHY87320.1"/>
    <property type="molecule type" value="Genomic_DNA"/>
</dbReference>
<dbReference type="RefSeq" id="WP_066083374.1">
    <property type="nucleotide sequence ID" value="NZ_CP126114.1"/>
</dbReference>
<keyword evidence="1" id="KW-0732">Signal</keyword>
<feature type="signal peptide" evidence="1">
    <location>
        <begin position="1"/>
        <end position="23"/>
    </location>
</feature>
<dbReference type="GO" id="GO:0004180">
    <property type="term" value="F:carboxypeptidase activity"/>
    <property type="evidence" value="ECO:0007669"/>
    <property type="project" value="UniProtKB-KW"/>
</dbReference>
<keyword evidence="3" id="KW-1185">Reference proteome</keyword>
<accession>A0AA95MPQ6</accession>